<evidence type="ECO:0000313" key="5">
    <source>
        <dbReference type="Proteomes" id="UP001642487"/>
    </source>
</evidence>
<dbReference type="Proteomes" id="UP001642487">
    <property type="component" value="Chromosome 5"/>
</dbReference>
<dbReference type="PANTHER" id="PTHR31225">
    <property type="entry name" value="OS04G0344100 PROTEIN-RELATED"/>
    <property type="match status" value="1"/>
</dbReference>
<proteinExistence type="predicted"/>
<feature type="domain" description="Terpene synthase N-terminal" evidence="3">
    <location>
        <begin position="5"/>
        <end position="158"/>
    </location>
</feature>
<dbReference type="InterPro" id="IPR050148">
    <property type="entry name" value="Terpene_synthase-like"/>
</dbReference>
<dbReference type="Gene3D" id="1.10.600.10">
    <property type="entry name" value="Farnesyl Diphosphate Synthase"/>
    <property type="match status" value="1"/>
</dbReference>
<evidence type="ECO:0000259" key="3">
    <source>
        <dbReference type="Pfam" id="PF01397"/>
    </source>
</evidence>
<keyword evidence="5" id="KW-1185">Reference proteome</keyword>
<dbReference type="InterPro" id="IPR001906">
    <property type="entry name" value="Terpene_synth_N"/>
</dbReference>
<dbReference type="Pfam" id="PF01397">
    <property type="entry name" value="Terpene_synth"/>
    <property type="match status" value="1"/>
</dbReference>
<dbReference type="InterPro" id="IPR008949">
    <property type="entry name" value="Isoprenoid_synthase_dom_sf"/>
</dbReference>
<dbReference type="Gene3D" id="1.50.10.130">
    <property type="entry name" value="Terpene synthase, N-terminal domain"/>
    <property type="match status" value="1"/>
</dbReference>
<comment type="cofactor">
    <cofactor evidence="1">
        <name>Mg(2+)</name>
        <dbReference type="ChEBI" id="CHEBI:18420"/>
    </cofactor>
</comment>
<keyword evidence="2" id="KW-0456">Lyase</keyword>
<evidence type="ECO:0000256" key="1">
    <source>
        <dbReference type="ARBA" id="ARBA00001946"/>
    </source>
</evidence>
<reference evidence="4 5" key="1">
    <citation type="submission" date="2024-03" db="EMBL/GenBank/DDBJ databases">
        <authorList>
            <person name="Gkanogiannis A."/>
            <person name="Becerra Lopez-Lavalle L."/>
        </authorList>
    </citation>
    <scope>NUCLEOTIDE SEQUENCE [LARGE SCALE GENOMIC DNA]</scope>
</reference>
<gene>
    <name evidence="4" type="ORF">CITCOLO1_LOCUS13697</name>
</gene>
<organism evidence="4 5">
    <name type="scientific">Citrullus colocynthis</name>
    <name type="common">colocynth</name>
    <dbReference type="NCBI Taxonomy" id="252529"/>
    <lineage>
        <taxon>Eukaryota</taxon>
        <taxon>Viridiplantae</taxon>
        <taxon>Streptophyta</taxon>
        <taxon>Embryophyta</taxon>
        <taxon>Tracheophyta</taxon>
        <taxon>Spermatophyta</taxon>
        <taxon>Magnoliopsida</taxon>
        <taxon>eudicotyledons</taxon>
        <taxon>Gunneridae</taxon>
        <taxon>Pentapetalae</taxon>
        <taxon>rosids</taxon>
        <taxon>fabids</taxon>
        <taxon>Cucurbitales</taxon>
        <taxon>Cucurbitaceae</taxon>
        <taxon>Benincaseae</taxon>
        <taxon>Citrullus</taxon>
    </lineage>
</organism>
<evidence type="ECO:0000256" key="2">
    <source>
        <dbReference type="ARBA" id="ARBA00023239"/>
    </source>
</evidence>
<name>A0ABP0YM77_9ROSI</name>
<accession>A0ABP0YM77</accession>
<dbReference type="SUPFAM" id="SSF48576">
    <property type="entry name" value="Terpenoid synthases"/>
    <property type="match status" value="1"/>
</dbReference>
<dbReference type="EMBL" id="OZ021739">
    <property type="protein sequence ID" value="CAK9321615.1"/>
    <property type="molecule type" value="Genomic_DNA"/>
</dbReference>
<dbReference type="PANTHER" id="PTHR31225:SF221">
    <property type="entry name" value="(-)-GERMACRENE D SYNTHASE"/>
    <property type="match status" value="1"/>
</dbReference>
<dbReference type="SUPFAM" id="SSF48239">
    <property type="entry name" value="Terpenoid cyclases/Protein prenyltransferases"/>
    <property type="match status" value="1"/>
</dbReference>
<sequence>MTMEREDSVEEKVQELKEKVRNLLITCGENPSQQLNLIDSIQRLGVAYHFDIEINEALDHAYKNYNDTNDHDQNDEDLHTTALKFRLLRQQRYSISCDIFNKFIDDDGNFKESLVKDVRGNLSLYDASHMRMHGEDVLERALAFTTTNLRAAFDNNNSRHEEGSYALKWPLFKAMPRLAARNYISFYEEDPLHDPTLLSFAKLDYNCLQKLYQKELNEISR</sequence>
<dbReference type="InterPro" id="IPR036965">
    <property type="entry name" value="Terpene_synth_N_sf"/>
</dbReference>
<dbReference type="InterPro" id="IPR008930">
    <property type="entry name" value="Terpenoid_cyclase/PrenylTrfase"/>
</dbReference>
<evidence type="ECO:0000313" key="4">
    <source>
        <dbReference type="EMBL" id="CAK9321615.1"/>
    </source>
</evidence>
<protein>
    <recommendedName>
        <fullName evidence="3">Terpene synthase N-terminal domain-containing protein</fullName>
    </recommendedName>
</protein>